<organism evidence="9 10">
    <name type="scientific">Mariprofundus aestuarium</name>
    <dbReference type="NCBI Taxonomy" id="1921086"/>
    <lineage>
        <taxon>Bacteria</taxon>
        <taxon>Pseudomonadati</taxon>
        <taxon>Pseudomonadota</taxon>
        <taxon>Candidatius Mariprofundia</taxon>
        <taxon>Mariprofundales</taxon>
        <taxon>Mariprofundaceae</taxon>
        <taxon>Mariprofundus</taxon>
    </lineage>
</organism>
<dbReference type="Gene3D" id="3.30.70.1430">
    <property type="entry name" value="Multidrug efflux transporter AcrB pore domain"/>
    <property type="match status" value="2"/>
</dbReference>
<feature type="transmembrane region" description="Helical" evidence="8">
    <location>
        <begin position="882"/>
        <end position="902"/>
    </location>
</feature>
<feature type="transmembrane region" description="Helical" evidence="8">
    <location>
        <begin position="954"/>
        <end position="977"/>
    </location>
</feature>
<evidence type="ECO:0000256" key="1">
    <source>
        <dbReference type="ARBA" id="ARBA00004429"/>
    </source>
</evidence>
<dbReference type="InterPro" id="IPR001036">
    <property type="entry name" value="Acrflvin-R"/>
</dbReference>
<dbReference type="PANTHER" id="PTHR32063">
    <property type="match status" value="1"/>
</dbReference>
<feature type="transmembrane region" description="Helical" evidence="8">
    <location>
        <begin position="360"/>
        <end position="380"/>
    </location>
</feature>
<feature type="transmembrane region" description="Helical" evidence="8">
    <location>
        <begin position="431"/>
        <end position="451"/>
    </location>
</feature>
<evidence type="ECO:0000313" key="9">
    <source>
        <dbReference type="EMBL" id="ATX80635.1"/>
    </source>
</evidence>
<feature type="transmembrane region" description="Helical" evidence="8">
    <location>
        <begin position="463"/>
        <end position="486"/>
    </location>
</feature>
<feature type="transmembrane region" description="Helical" evidence="8">
    <location>
        <begin position="983"/>
        <end position="1004"/>
    </location>
</feature>
<feature type="transmembrane region" description="Helical" evidence="8">
    <location>
        <begin position="334"/>
        <end position="353"/>
    </location>
</feature>
<dbReference type="RefSeq" id="WP_100278381.1">
    <property type="nucleotide sequence ID" value="NZ_CP018799.1"/>
</dbReference>
<keyword evidence="3" id="KW-1003">Cell membrane</keyword>
<keyword evidence="4" id="KW-0997">Cell inner membrane</keyword>
<dbReference type="SUPFAM" id="SSF82693">
    <property type="entry name" value="Multidrug efflux transporter AcrB pore domain, PN1, PN2, PC1 and PC2 subdomains"/>
    <property type="match status" value="3"/>
</dbReference>
<evidence type="ECO:0000256" key="8">
    <source>
        <dbReference type="SAM" id="Phobius"/>
    </source>
</evidence>
<dbReference type="GO" id="GO:0042910">
    <property type="term" value="F:xenobiotic transmembrane transporter activity"/>
    <property type="evidence" value="ECO:0007669"/>
    <property type="project" value="TreeGrafter"/>
</dbReference>
<dbReference type="Gene3D" id="1.20.1640.10">
    <property type="entry name" value="Multidrug efflux transporter AcrB transmembrane domain"/>
    <property type="match status" value="2"/>
</dbReference>
<evidence type="ECO:0000256" key="2">
    <source>
        <dbReference type="ARBA" id="ARBA00022448"/>
    </source>
</evidence>
<gene>
    <name evidence="9" type="ORF">Ga0123461_2230</name>
</gene>
<dbReference type="FunFam" id="1.20.1640.10:FF:000001">
    <property type="entry name" value="Efflux pump membrane transporter"/>
    <property type="match status" value="1"/>
</dbReference>
<evidence type="ECO:0000256" key="3">
    <source>
        <dbReference type="ARBA" id="ARBA00022475"/>
    </source>
</evidence>
<name>A0A2K8L010_MARES</name>
<keyword evidence="2" id="KW-0813">Transport</keyword>
<dbReference type="SUPFAM" id="SSF82714">
    <property type="entry name" value="Multidrug efflux transporter AcrB TolC docking domain, DN and DC subdomains"/>
    <property type="match status" value="2"/>
</dbReference>
<dbReference type="InterPro" id="IPR027463">
    <property type="entry name" value="AcrB_DN_DC_subdom"/>
</dbReference>
<keyword evidence="7 8" id="KW-0472">Membrane</keyword>
<comment type="subcellular location">
    <subcellularLocation>
        <location evidence="1">Cell inner membrane</location>
        <topology evidence="1">Multi-pass membrane protein</topology>
    </subcellularLocation>
</comment>
<dbReference type="KEGG" id="maes:Ga0123461_2230"/>
<feature type="transmembrane region" description="Helical" evidence="8">
    <location>
        <begin position="856"/>
        <end position="875"/>
    </location>
</feature>
<reference evidence="9 10" key="1">
    <citation type="submission" date="2016-12" db="EMBL/GenBank/DDBJ databases">
        <title>Isolation and genomic insights into novel planktonic Zetaproteobacteria from stratified waters of the Chesapeake Bay.</title>
        <authorList>
            <person name="McAllister S.M."/>
            <person name="Kato S."/>
            <person name="Chan C.S."/>
            <person name="Chiu B.K."/>
            <person name="Field E.K."/>
        </authorList>
    </citation>
    <scope>NUCLEOTIDE SEQUENCE [LARGE SCALE GENOMIC DNA]</scope>
    <source>
        <strain evidence="9 10">CP-5</strain>
    </source>
</reference>
<dbReference type="EMBL" id="CP018799">
    <property type="protein sequence ID" value="ATX80635.1"/>
    <property type="molecule type" value="Genomic_DNA"/>
</dbReference>
<dbReference type="GO" id="GO:0005886">
    <property type="term" value="C:plasma membrane"/>
    <property type="evidence" value="ECO:0007669"/>
    <property type="project" value="UniProtKB-SubCell"/>
</dbReference>
<keyword evidence="5 8" id="KW-0812">Transmembrane</keyword>
<evidence type="ECO:0000256" key="6">
    <source>
        <dbReference type="ARBA" id="ARBA00022989"/>
    </source>
</evidence>
<dbReference type="Gene3D" id="3.30.70.1440">
    <property type="entry name" value="Multidrug efflux transporter AcrB pore domain"/>
    <property type="match status" value="1"/>
</dbReference>
<feature type="transmembrane region" description="Helical" evidence="8">
    <location>
        <begin position="386"/>
        <end position="410"/>
    </location>
</feature>
<evidence type="ECO:0000256" key="4">
    <source>
        <dbReference type="ARBA" id="ARBA00022519"/>
    </source>
</evidence>
<dbReference type="OrthoDB" id="9807350at2"/>
<evidence type="ECO:0000256" key="7">
    <source>
        <dbReference type="ARBA" id="ARBA00023136"/>
    </source>
</evidence>
<sequence length="1036" mass="114115">MWLSDTSVRRPVLALVLNLLLVVFGILSFTYLPLREYPDIDPPIVSITTTYQGAASSVVETRITEVIEGRIAGVEGVRSITSKSRDGRSDVAIRFNISRDIDAAANDIRDRVSRIMDDLPDGADPPDIRKSDADERVIMWLHLTARDMAAMEVTDYAKRYIEDRFAVLDGVARVRIGGGREQALRIWLDRNKLAAFGLTVTDVEQVLRQENVELPAGTLESKKRDFTVRMLRSYHTADDFRGLVLKAGGDGYLVRLGDIARVEIAATEERSVLRGNGIAMVGVGIVKQSKANTLEVARLARAEMARVNEVLPPAMHMEQSYDSSVFIDSAIDEVFKTLLIAILLVVLVIYIFLGNVRAMLVPAVTVPISLIATFTVLYAFGYTINLLTLLALVLAIGLIVDDAIVVVENIHRRIEMGEPKLVAAFRGTRQVGFAVVATTAVLVAVFVPITFMEGDTGRLFSEFAITIAAAVVFSTFAALTVGPMIASKLLEKSGDSSSFALSMDRHFEALRSSYLRHLERMLERPWQAFAVVALMLVAVLLLVREIPQEYSPKEDRGVFYIMIKGPEGASYQYLREHMDEVERRLMPFTETGEFQRLLMRAPGSFGATSNYSDARGIVVLSHWNTGRKPIWDYLNQVKKLMADIPGVRVSVVVRQAFGGGEVKPVQFVLGGPTYEELANWRDIIIAKAAENPGLVGLDHDYDETKPQVGLTVLRDRADTLGVSVAEINHTLETLMGSRRVTTFIDRGKEYDVLLESEKALKQTPSDIASTWVRSSLSGELIPLSSLLEIREFADSSTLNRYNRQRAITLEANLADGYALGDALEYLEGLVRDNLPPGATIDYKGPSQDFIDSGSSLYLVFGLALLVVFLVLAAQFESFIHPLIIMLTVPLAITGALAALWIFGMSLNIYSQIGLIILIGIAAKNGILIVEFINQLRDEGVEFRAAIMEATGKRLRPIIMTALTTAMGALPLILSSGAGAETRLVIGTVILTGVIVTTFFTLFVVPAMYRVWSSHTSSPKATGRKLESELKQFEEKI</sequence>
<keyword evidence="10" id="KW-1185">Reference proteome</keyword>
<dbReference type="Gene3D" id="3.30.70.1320">
    <property type="entry name" value="Multidrug efflux transporter AcrB pore domain like"/>
    <property type="match status" value="1"/>
</dbReference>
<feature type="transmembrane region" description="Helical" evidence="8">
    <location>
        <begin position="908"/>
        <end position="933"/>
    </location>
</feature>
<dbReference type="SUPFAM" id="SSF82866">
    <property type="entry name" value="Multidrug efflux transporter AcrB transmembrane domain"/>
    <property type="match status" value="2"/>
</dbReference>
<keyword evidence="6 8" id="KW-1133">Transmembrane helix</keyword>
<dbReference type="PRINTS" id="PR00702">
    <property type="entry name" value="ACRIFLAVINRP"/>
</dbReference>
<proteinExistence type="predicted"/>
<dbReference type="Proteomes" id="UP000231701">
    <property type="component" value="Chromosome"/>
</dbReference>
<evidence type="ECO:0000256" key="5">
    <source>
        <dbReference type="ARBA" id="ARBA00022692"/>
    </source>
</evidence>
<evidence type="ECO:0000313" key="10">
    <source>
        <dbReference type="Proteomes" id="UP000231701"/>
    </source>
</evidence>
<dbReference type="AlphaFoldDB" id="A0A2K8L010"/>
<dbReference type="Gene3D" id="3.30.2090.10">
    <property type="entry name" value="Multidrug efflux transporter AcrB TolC docking domain, DN and DC subdomains"/>
    <property type="match status" value="2"/>
</dbReference>
<dbReference type="Pfam" id="PF00873">
    <property type="entry name" value="ACR_tran"/>
    <property type="match status" value="1"/>
</dbReference>
<protein>
    <submittedName>
        <fullName evidence="9">Multidrug efflux pump</fullName>
    </submittedName>
</protein>
<accession>A0A2K8L010</accession>
<feature type="transmembrane region" description="Helical" evidence="8">
    <location>
        <begin position="12"/>
        <end position="34"/>
    </location>
</feature>
<feature type="transmembrane region" description="Helical" evidence="8">
    <location>
        <begin position="526"/>
        <end position="543"/>
    </location>
</feature>
<dbReference type="PANTHER" id="PTHR32063:SF14">
    <property type="entry name" value="BLL4319 PROTEIN"/>
    <property type="match status" value="1"/>
</dbReference>